<dbReference type="GO" id="GO:0045503">
    <property type="term" value="F:dynein light chain binding"/>
    <property type="evidence" value="ECO:0007669"/>
    <property type="project" value="TreeGrafter"/>
</dbReference>
<reference evidence="4" key="2">
    <citation type="submission" date="2025-09" db="UniProtKB">
        <authorList>
            <consortium name="Ensembl"/>
        </authorList>
    </citation>
    <scope>IDENTIFICATION</scope>
</reference>
<protein>
    <submittedName>
        <fullName evidence="4">Uncharacterized protein</fullName>
    </submittedName>
</protein>
<dbReference type="GO" id="GO:0045504">
    <property type="term" value="F:dynein heavy chain binding"/>
    <property type="evidence" value="ECO:0007669"/>
    <property type="project" value="TreeGrafter"/>
</dbReference>
<sequence length="360" mass="40686">MNAVLGAAWPKIWTSTAPFLFKQLTCVHSDPASTYDRLCLLFFYHAGQPHGIYPLALTSATQELFECRADEDVTRDSPYKLLRKHGIIQDIKTRAAVSDFSPVGQILLVWRGEILLVFDYDSTFGQSFYLDLTPEAKHRLTKVSVAPFKQRPVKHVKRVSSPYISRVRRLSINNLGSLSSQLRLKFSRLQVELGTPVSLSDYNVADSKHNYVEFPSYQDNRSFIKVMQRDCGIQAVSRLQSDATQTAWKPKKNDFTQYSPQEFSQEEKEAILQSESLKNFSINSSMISHSPKVLCALQQQEIADVFVDDFEALGTAAEAGDLPGQTSDLLVFHKGFTDKMHTKDRKISCVNWHPTIPGES</sequence>
<dbReference type="Proteomes" id="UP000694383">
    <property type="component" value="Unplaced"/>
</dbReference>
<evidence type="ECO:0000256" key="2">
    <source>
        <dbReference type="ARBA" id="ARBA00022574"/>
    </source>
</evidence>
<dbReference type="InterPro" id="IPR050687">
    <property type="entry name" value="Dynein_IC"/>
</dbReference>
<dbReference type="GeneTree" id="ENSGT00940000156924"/>
<accession>A0A8C7WTD8</accession>
<evidence type="ECO:0000256" key="1">
    <source>
        <dbReference type="ARBA" id="ARBA00022490"/>
    </source>
</evidence>
<name>A0A8C7WTD8_9TELE</name>
<proteinExistence type="predicted"/>
<evidence type="ECO:0000256" key="3">
    <source>
        <dbReference type="ARBA" id="ARBA00022737"/>
    </source>
</evidence>
<keyword evidence="1" id="KW-0963">Cytoplasm</keyword>
<keyword evidence="3" id="KW-0677">Repeat</keyword>
<organism evidence="4 5">
    <name type="scientific">Oryzias sinensis</name>
    <name type="common">Chinese medaka</name>
    <dbReference type="NCBI Taxonomy" id="183150"/>
    <lineage>
        <taxon>Eukaryota</taxon>
        <taxon>Metazoa</taxon>
        <taxon>Chordata</taxon>
        <taxon>Craniata</taxon>
        <taxon>Vertebrata</taxon>
        <taxon>Euteleostomi</taxon>
        <taxon>Actinopterygii</taxon>
        <taxon>Neopterygii</taxon>
        <taxon>Teleostei</taxon>
        <taxon>Neoteleostei</taxon>
        <taxon>Acanthomorphata</taxon>
        <taxon>Ovalentaria</taxon>
        <taxon>Atherinomorphae</taxon>
        <taxon>Beloniformes</taxon>
        <taxon>Adrianichthyidae</taxon>
        <taxon>Oryziinae</taxon>
        <taxon>Oryzias</taxon>
    </lineage>
</organism>
<keyword evidence="5" id="KW-1185">Reference proteome</keyword>
<dbReference type="GO" id="GO:0036159">
    <property type="term" value="P:inner dynein arm assembly"/>
    <property type="evidence" value="ECO:0007669"/>
    <property type="project" value="TreeGrafter"/>
</dbReference>
<dbReference type="GO" id="GO:0060294">
    <property type="term" value="P:cilium movement involved in cell motility"/>
    <property type="evidence" value="ECO:0007669"/>
    <property type="project" value="TreeGrafter"/>
</dbReference>
<dbReference type="Ensembl" id="ENSOSIT00000003325.1">
    <property type="protein sequence ID" value="ENSOSIP00000003091.1"/>
    <property type="gene ID" value="ENSOSIG00000002002.1"/>
</dbReference>
<reference evidence="4" key="1">
    <citation type="submission" date="2025-08" db="UniProtKB">
        <authorList>
            <consortium name="Ensembl"/>
        </authorList>
    </citation>
    <scope>IDENTIFICATION</scope>
</reference>
<keyword evidence="2" id="KW-0853">WD repeat</keyword>
<dbReference type="AlphaFoldDB" id="A0A8C7WTD8"/>
<dbReference type="PANTHER" id="PTHR12442">
    <property type="entry name" value="DYNEIN INTERMEDIATE CHAIN"/>
    <property type="match status" value="1"/>
</dbReference>
<evidence type="ECO:0000313" key="4">
    <source>
        <dbReference type="Ensembl" id="ENSOSIP00000003091.1"/>
    </source>
</evidence>
<dbReference type="GO" id="GO:0036156">
    <property type="term" value="C:inner dynein arm"/>
    <property type="evidence" value="ECO:0007669"/>
    <property type="project" value="TreeGrafter"/>
</dbReference>
<evidence type="ECO:0000313" key="5">
    <source>
        <dbReference type="Proteomes" id="UP000694383"/>
    </source>
</evidence>
<dbReference type="PANTHER" id="PTHR12442:SF5">
    <property type="entry name" value="DYNEIN AXONEMAL INTERMEDIATE CHAIN 3"/>
    <property type="match status" value="1"/>
</dbReference>